<evidence type="ECO:0000256" key="2">
    <source>
        <dbReference type="ARBA" id="ARBA00022801"/>
    </source>
</evidence>
<dbReference type="CDD" id="cd11333">
    <property type="entry name" value="AmyAc_SI_OligoGlu_DGase"/>
    <property type="match status" value="1"/>
</dbReference>
<dbReference type="SUPFAM" id="SSF51445">
    <property type="entry name" value="(Trans)glycosidases"/>
    <property type="match status" value="1"/>
</dbReference>
<dbReference type="InterPro" id="IPR045857">
    <property type="entry name" value="O16G_dom_2"/>
</dbReference>
<dbReference type="GO" id="GO:0009313">
    <property type="term" value="P:oligosaccharide catabolic process"/>
    <property type="evidence" value="ECO:0007669"/>
    <property type="project" value="TreeGrafter"/>
</dbReference>
<dbReference type="SUPFAM" id="SSF51011">
    <property type="entry name" value="Glycosyl hydrolase domain"/>
    <property type="match status" value="1"/>
</dbReference>
<comment type="similarity">
    <text evidence="1">Belongs to the glycosyl hydrolase 13 family.</text>
</comment>
<dbReference type="InterPro" id="IPR006047">
    <property type="entry name" value="GH13_cat_dom"/>
</dbReference>
<dbReference type="InterPro" id="IPR056300">
    <property type="entry name" value="SusG-like_C"/>
</dbReference>
<accession>A0A2T5C489</accession>
<organism evidence="5 6">
    <name type="scientific">Mangrovibacterium marinum</name>
    <dbReference type="NCBI Taxonomy" id="1639118"/>
    <lineage>
        <taxon>Bacteria</taxon>
        <taxon>Pseudomonadati</taxon>
        <taxon>Bacteroidota</taxon>
        <taxon>Bacteroidia</taxon>
        <taxon>Marinilabiliales</taxon>
        <taxon>Prolixibacteraceae</taxon>
        <taxon>Mangrovibacterium</taxon>
    </lineage>
</organism>
<proteinExistence type="inferred from homology"/>
<dbReference type="FunFam" id="2.60.40.1180:FF:000007">
    <property type="entry name" value="Sucrose isomerase"/>
    <property type="match status" value="1"/>
</dbReference>
<dbReference type="AlphaFoldDB" id="A0A2T5C489"/>
<dbReference type="RefSeq" id="WP_107821485.1">
    <property type="nucleotide sequence ID" value="NZ_OY782574.1"/>
</dbReference>
<evidence type="ECO:0000256" key="3">
    <source>
        <dbReference type="ARBA" id="ARBA00023295"/>
    </source>
</evidence>
<dbReference type="EMBL" id="QAAD01000004">
    <property type="protein sequence ID" value="PTN09588.1"/>
    <property type="molecule type" value="Genomic_DNA"/>
</dbReference>
<gene>
    <name evidence="5" type="ORF">C8N47_104133</name>
</gene>
<dbReference type="SMART" id="SM00642">
    <property type="entry name" value="Aamy"/>
    <property type="match status" value="1"/>
</dbReference>
<evidence type="ECO:0000259" key="4">
    <source>
        <dbReference type="SMART" id="SM00642"/>
    </source>
</evidence>
<dbReference type="Gene3D" id="3.90.400.10">
    <property type="entry name" value="Oligo-1,6-glucosidase, Domain 2"/>
    <property type="match status" value="1"/>
</dbReference>
<name>A0A2T5C489_9BACT</name>
<keyword evidence="6" id="KW-1185">Reference proteome</keyword>
<evidence type="ECO:0000313" key="6">
    <source>
        <dbReference type="Proteomes" id="UP000243525"/>
    </source>
</evidence>
<protein>
    <submittedName>
        <fullName evidence="5">Oligo-1,6-glucosidase</fullName>
    </submittedName>
</protein>
<dbReference type="GO" id="GO:0004556">
    <property type="term" value="F:alpha-amylase activity"/>
    <property type="evidence" value="ECO:0007669"/>
    <property type="project" value="TreeGrafter"/>
</dbReference>
<dbReference type="InterPro" id="IPR013780">
    <property type="entry name" value="Glyco_hydro_b"/>
</dbReference>
<dbReference type="Pfam" id="PF23915">
    <property type="entry name" value="SusG_C"/>
    <property type="match status" value="1"/>
</dbReference>
<comment type="caution">
    <text evidence="5">The sequence shown here is derived from an EMBL/GenBank/DDBJ whole genome shotgun (WGS) entry which is preliminary data.</text>
</comment>
<reference evidence="5 6" key="1">
    <citation type="submission" date="2018-04" db="EMBL/GenBank/DDBJ databases">
        <title>Genomic Encyclopedia of Archaeal and Bacterial Type Strains, Phase II (KMG-II): from individual species to whole genera.</title>
        <authorList>
            <person name="Goeker M."/>
        </authorList>
    </citation>
    <scope>NUCLEOTIDE SEQUENCE [LARGE SCALE GENOMIC DNA]</scope>
    <source>
        <strain evidence="5 6">DSM 28823</strain>
    </source>
</reference>
<sequence>MKRNTSWIILLLLLIVLSTVCCQSPKPKVDSSVDRKWWKESILYQIYPQSFKDTDGDGFGDFKGVIEKLDYLESLGITMVWMNPFFESPLVDNGYDVSDYRAVHPRYGTMEDFDEMLAGMHERGIKFVLDVVANHSSVEHEWFKQSRSSRDNPYRDYYHWWPAEKGEPPFRHSLFDPEGAWEYDSLTNAYYLHYFAAAQPDLNWENPKVRQEVYDIMKFWAEKGVDGFRMDAFQFISKDTAFPVWPEGYEKDFAKYCGMGPDIHPYLKELYNEVLSKYDVFAVSEGVGTTFQDAHDLVDADRNELQMAYHFDYVSMSGTTDGYKLSEFKKIFSRWDSAFADKGWLAVFLSNHDNSRMVNRFGNSSPEFRTVSTQMLNTFILSMRGTPYTYYGDELGMTNIDMPTIEEYVDVSALGDYGKAKAQGKDMDEFMKQLNYYSRENARTPMQWDSTANAGFTTGIPWKKVNENYKEINVAAENKDPHSVLNHFRKMTRLRLDNLVFVYGDYQLLQAEHPDIYAFTRSLDDQKMLVLLNFSDHDSSIDLAEAKDIREIMINNYDDVTNENGNVTLKPYQAVIFELE</sequence>
<dbReference type="Proteomes" id="UP000243525">
    <property type="component" value="Unassembled WGS sequence"/>
</dbReference>
<dbReference type="PANTHER" id="PTHR10357:SF179">
    <property type="entry name" value="NEUTRAL AND BASIC AMINO ACID TRANSPORT PROTEIN RBAT"/>
    <property type="match status" value="1"/>
</dbReference>
<dbReference type="FunFam" id="3.20.20.80:FF:000064">
    <property type="entry name" value="Oligo-1,6-glucosidase"/>
    <property type="match status" value="1"/>
</dbReference>
<dbReference type="Gene3D" id="2.60.40.1180">
    <property type="entry name" value="Golgi alpha-mannosidase II"/>
    <property type="match status" value="1"/>
</dbReference>
<keyword evidence="2" id="KW-0378">Hydrolase</keyword>
<dbReference type="Pfam" id="PF00128">
    <property type="entry name" value="Alpha-amylase"/>
    <property type="match status" value="1"/>
</dbReference>
<evidence type="ECO:0000256" key="1">
    <source>
        <dbReference type="ARBA" id="ARBA00008061"/>
    </source>
</evidence>
<dbReference type="InterPro" id="IPR017853">
    <property type="entry name" value="GH"/>
</dbReference>
<dbReference type="OrthoDB" id="9805159at2"/>
<evidence type="ECO:0000313" key="5">
    <source>
        <dbReference type="EMBL" id="PTN09588.1"/>
    </source>
</evidence>
<keyword evidence="3" id="KW-0326">Glycosidase</keyword>
<dbReference type="Gene3D" id="3.20.20.80">
    <property type="entry name" value="Glycosidases"/>
    <property type="match status" value="1"/>
</dbReference>
<feature type="domain" description="Glycosyl hydrolase family 13 catalytic" evidence="4">
    <location>
        <begin position="45"/>
        <end position="443"/>
    </location>
</feature>
<dbReference type="PANTHER" id="PTHR10357">
    <property type="entry name" value="ALPHA-AMYLASE FAMILY MEMBER"/>
    <property type="match status" value="1"/>
</dbReference>